<dbReference type="SMART" id="SM00382">
    <property type="entry name" value="AAA"/>
    <property type="match status" value="1"/>
</dbReference>
<evidence type="ECO:0000259" key="12">
    <source>
        <dbReference type="PROSITE" id="PS50893"/>
    </source>
</evidence>
<dbReference type="FunFam" id="3.40.50.300:FF:000186">
    <property type="entry name" value="ATP-binding cassette sub-family B member 7, mitochondrial"/>
    <property type="match status" value="1"/>
</dbReference>
<dbReference type="InterPro" id="IPR036640">
    <property type="entry name" value="ABC1_TM_sf"/>
</dbReference>
<evidence type="ECO:0000256" key="6">
    <source>
        <dbReference type="ARBA" id="ARBA00022946"/>
    </source>
</evidence>
<dbReference type="PANTHER" id="PTHR24221:SF651">
    <property type="entry name" value="HEAVY METAL TOLERANCE PROTEIN"/>
    <property type="match status" value="1"/>
</dbReference>
<dbReference type="PROSITE" id="PS50929">
    <property type="entry name" value="ABC_TM1F"/>
    <property type="match status" value="1"/>
</dbReference>
<comment type="subcellular location">
    <subcellularLocation>
        <location evidence="1">Membrane</location>
        <topology evidence="1">Multi-pass membrane protein</topology>
    </subcellularLocation>
</comment>
<evidence type="ECO:0008006" key="16">
    <source>
        <dbReference type="Google" id="ProtNLM"/>
    </source>
</evidence>
<comment type="caution">
    <text evidence="14">The sequence shown here is derived from an EMBL/GenBank/DDBJ whole genome shotgun (WGS) entry which is preliminary data.</text>
</comment>
<keyword evidence="8 11" id="KW-0472">Membrane</keyword>
<evidence type="ECO:0000313" key="15">
    <source>
        <dbReference type="Proteomes" id="UP001305414"/>
    </source>
</evidence>
<keyword evidence="2" id="KW-0813">Transport</keyword>
<name>A0AAN7UNQ9_9PEZI</name>
<feature type="transmembrane region" description="Helical" evidence="11">
    <location>
        <begin position="162"/>
        <end position="185"/>
    </location>
</feature>
<dbReference type="EMBL" id="JAWHQM010000012">
    <property type="protein sequence ID" value="KAK5629806.1"/>
    <property type="molecule type" value="Genomic_DNA"/>
</dbReference>
<sequence>MRPKMAAIVVESSDSPVESILEFTQYLYPGLLLLILLLFGAIYSIYTARNRGDVIVPTVTGPGGKPLPVTKKRSVGDKSQESDERFSPATRALFQWLYTAVTLTFVGQGAAIATHALLQISPDGDHTWWCGEAKTVYTLGSAFLYLYVFITLFENSHQPGPVFIFMWVVALCMEIIIFTCDAIVLSQPHKVMVHLTPAKFVTVDDMSEWDIVDLSLSCIRMCMIAGSVVVWLTLALIGRRAEREKCKREQEYHSEADENTPLLNPDLNDYRTNGHISSGMNGACDGPTSGDSSYAMVDDDAGFYRPEKLPQTTWLEYLRGYSVFFPYMWPTKKLRLQLIVVLCFILLVLQRLVNIMVPYQIGRVTNELTEPHEPNPNGKGLQMPWTSLGLLILYKLLQGPSGLLGSWRSMLWIPVSQNAYRALTTSAFEHVHSLSLDFHLGKRTGEVLSALNKGASVNSFLEQVTFQVFPMIVDLFVAISYFYFRFDAVYAVIVCIVTFYYLLLTIRLASQTANQRRAMSNADREEEAVKNDSIISYETVKYFNAEEFEFNRYRDAIKNFQKAEAQVTWSISSMNMYQSLVFMAGMLAAVMVGAYQVTQKQREVGDFVALITYLGQLQGPLNFFGTFYRTVQQAMISGERLLELFKQRPTVIDRPGVPKMTSCSGHVEFSKVKFAYDQRKPALRNLTFECRPGTTTALVGESGGGKSTLFRLLYRYFNCQAGSIRVDGQNVKDVTIDSVRRFIGVVPQDTIMFNDTLMYNLKYANQNATDEEVIAACQAASIHDKIMSFPDKYYTKVGERGLRLSGGEKQRVAIARTLLKNPKIIMLDEATSALDTHTEQQIQSRLASIGRGRTMLIIAHRLSTITHADQILVLNQGTIVEKGTHEELLELNGKYASMWNRQAKAEKAAEDARAAYRKAEKLMRKANIPSTGGEHGCKQGQQGLDESSSSSDESTTPSGSRLAAQHEPAATIEGRIQNYPMSPKP</sequence>
<dbReference type="Gene3D" id="3.40.50.300">
    <property type="entry name" value="P-loop containing nucleotide triphosphate hydrolases"/>
    <property type="match status" value="1"/>
</dbReference>
<evidence type="ECO:0000256" key="4">
    <source>
        <dbReference type="ARBA" id="ARBA00022741"/>
    </source>
</evidence>
<feature type="transmembrane region" description="Helical" evidence="11">
    <location>
        <begin position="26"/>
        <end position="46"/>
    </location>
</feature>
<dbReference type="PANTHER" id="PTHR24221">
    <property type="entry name" value="ATP-BINDING CASSETTE SUB-FAMILY B"/>
    <property type="match status" value="1"/>
</dbReference>
<feature type="domain" description="ABC transmembrane type-1" evidence="13">
    <location>
        <begin position="341"/>
        <end position="633"/>
    </location>
</feature>
<dbReference type="Proteomes" id="UP001305414">
    <property type="component" value="Unassembled WGS sequence"/>
</dbReference>
<feature type="transmembrane region" description="Helical" evidence="11">
    <location>
        <begin position="214"/>
        <end position="238"/>
    </location>
</feature>
<evidence type="ECO:0000256" key="3">
    <source>
        <dbReference type="ARBA" id="ARBA00022692"/>
    </source>
</evidence>
<evidence type="ECO:0000256" key="8">
    <source>
        <dbReference type="ARBA" id="ARBA00023136"/>
    </source>
</evidence>
<dbReference type="InterPro" id="IPR027417">
    <property type="entry name" value="P-loop_NTPase"/>
</dbReference>
<dbReference type="FunFam" id="1.20.1560.10:FF:000050">
    <property type="entry name" value="Vacuolar ABC heavy metal transporter (Hmt1)"/>
    <property type="match status" value="1"/>
</dbReference>
<protein>
    <recommendedName>
        <fullName evidence="16">Heavy metal tolerance protein</fullName>
    </recommendedName>
</protein>
<evidence type="ECO:0000256" key="7">
    <source>
        <dbReference type="ARBA" id="ARBA00022989"/>
    </source>
</evidence>
<dbReference type="GO" id="GO:0005524">
    <property type="term" value="F:ATP binding"/>
    <property type="evidence" value="ECO:0007669"/>
    <property type="project" value="UniProtKB-KW"/>
</dbReference>
<dbReference type="GO" id="GO:0005774">
    <property type="term" value="C:vacuolar membrane"/>
    <property type="evidence" value="ECO:0007669"/>
    <property type="project" value="TreeGrafter"/>
</dbReference>
<dbReference type="SUPFAM" id="SSF52540">
    <property type="entry name" value="P-loop containing nucleoside triphosphate hydrolases"/>
    <property type="match status" value="1"/>
</dbReference>
<organism evidence="14 15">
    <name type="scientific">Xylaria bambusicola</name>
    <dbReference type="NCBI Taxonomy" id="326684"/>
    <lineage>
        <taxon>Eukaryota</taxon>
        <taxon>Fungi</taxon>
        <taxon>Dikarya</taxon>
        <taxon>Ascomycota</taxon>
        <taxon>Pezizomycotina</taxon>
        <taxon>Sordariomycetes</taxon>
        <taxon>Xylariomycetidae</taxon>
        <taxon>Xylariales</taxon>
        <taxon>Xylariaceae</taxon>
        <taxon>Xylaria</taxon>
    </lineage>
</organism>
<dbReference type="PROSITE" id="PS50893">
    <property type="entry name" value="ABC_TRANSPORTER_2"/>
    <property type="match status" value="1"/>
</dbReference>
<feature type="transmembrane region" description="Helical" evidence="11">
    <location>
        <begin position="338"/>
        <end position="361"/>
    </location>
</feature>
<evidence type="ECO:0000256" key="10">
    <source>
        <dbReference type="SAM" id="MobiDB-lite"/>
    </source>
</evidence>
<dbReference type="InterPro" id="IPR011527">
    <property type="entry name" value="ABC1_TM_dom"/>
</dbReference>
<evidence type="ECO:0000313" key="14">
    <source>
        <dbReference type="EMBL" id="KAK5629806.1"/>
    </source>
</evidence>
<feature type="transmembrane region" description="Helical" evidence="11">
    <location>
        <begin position="490"/>
        <end position="509"/>
    </location>
</feature>
<dbReference type="GO" id="GO:0140359">
    <property type="term" value="F:ABC-type transporter activity"/>
    <property type="evidence" value="ECO:0007669"/>
    <property type="project" value="InterPro"/>
</dbReference>
<feature type="transmembrane region" description="Helical" evidence="11">
    <location>
        <begin position="136"/>
        <end position="153"/>
    </location>
</feature>
<dbReference type="InterPro" id="IPR003593">
    <property type="entry name" value="AAA+_ATPase"/>
</dbReference>
<dbReference type="Pfam" id="PF00664">
    <property type="entry name" value="ABC_membrane"/>
    <property type="match status" value="1"/>
</dbReference>
<feature type="region of interest" description="Disordered" evidence="10">
    <location>
        <begin position="926"/>
        <end position="985"/>
    </location>
</feature>
<evidence type="ECO:0000256" key="2">
    <source>
        <dbReference type="ARBA" id="ARBA00022448"/>
    </source>
</evidence>
<evidence type="ECO:0000256" key="1">
    <source>
        <dbReference type="ARBA" id="ARBA00004141"/>
    </source>
</evidence>
<dbReference type="Gene3D" id="1.20.1560.10">
    <property type="entry name" value="ABC transporter type 1, transmembrane domain"/>
    <property type="match status" value="1"/>
</dbReference>
<dbReference type="InterPro" id="IPR017871">
    <property type="entry name" value="ABC_transporter-like_CS"/>
</dbReference>
<keyword evidence="5" id="KW-0067">ATP-binding</keyword>
<dbReference type="GO" id="GO:0000041">
    <property type="term" value="P:transition metal ion transport"/>
    <property type="evidence" value="ECO:0007669"/>
    <property type="project" value="UniProtKB-ARBA"/>
</dbReference>
<keyword evidence="3 11" id="KW-0812">Transmembrane</keyword>
<evidence type="ECO:0000256" key="11">
    <source>
        <dbReference type="SAM" id="Phobius"/>
    </source>
</evidence>
<keyword evidence="15" id="KW-1185">Reference proteome</keyword>
<dbReference type="InterPro" id="IPR039421">
    <property type="entry name" value="Type_1_exporter"/>
</dbReference>
<gene>
    <name evidence="14" type="ORF">RRF57_005521</name>
</gene>
<evidence type="ECO:0000256" key="9">
    <source>
        <dbReference type="ARBA" id="ARBA00024363"/>
    </source>
</evidence>
<dbReference type="SUPFAM" id="SSF90123">
    <property type="entry name" value="ABC transporter transmembrane region"/>
    <property type="match status" value="1"/>
</dbReference>
<dbReference type="CDD" id="cd03253">
    <property type="entry name" value="ABCC_ATM1_transporter"/>
    <property type="match status" value="1"/>
</dbReference>
<dbReference type="InterPro" id="IPR003439">
    <property type="entry name" value="ABC_transporter-like_ATP-bd"/>
</dbReference>
<feature type="transmembrane region" description="Helical" evidence="11">
    <location>
        <begin position="580"/>
        <end position="597"/>
    </location>
</feature>
<evidence type="ECO:0000259" key="13">
    <source>
        <dbReference type="PROSITE" id="PS50929"/>
    </source>
</evidence>
<keyword evidence="7 11" id="KW-1133">Transmembrane helix</keyword>
<proteinExistence type="inferred from homology"/>
<feature type="transmembrane region" description="Helical" evidence="11">
    <location>
        <begin position="96"/>
        <end position="116"/>
    </location>
</feature>
<accession>A0AAN7UNQ9</accession>
<dbReference type="Pfam" id="PF00005">
    <property type="entry name" value="ABC_tran"/>
    <property type="match status" value="1"/>
</dbReference>
<dbReference type="GO" id="GO:0016887">
    <property type="term" value="F:ATP hydrolysis activity"/>
    <property type="evidence" value="ECO:0007669"/>
    <property type="project" value="InterPro"/>
</dbReference>
<comment type="similarity">
    <text evidence="9">Belongs to the ABC transporter superfamily. ABCB family. Heavy Metal importer (TC 3.A.1.210) subfamily.</text>
</comment>
<feature type="domain" description="ABC transporter" evidence="12">
    <location>
        <begin position="667"/>
        <end position="901"/>
    </location>
</feature>
<keyword evidence="6" id="KW-0809">Transit peptide</keyword>
<keyword evidence="4" id="KW-0547">Nucleotide-binding</keyword>
<dbReference type="AlphaFoldDB" id="A0AAN7UNQ9"/>
<evidence type="ECO:0000256" key="5">
    <source>
        <dbReference type="ARBA" id="ARBA00022840"/>
    </source>
</evidence>
<reference evidence="14 15" key="1">
    <citation type="submission" date="2023-10" db="EMBL/GenBank/DDBJ databases">
        <title>Draft genome sequence of Xylaria bambusicola isolate GMP-LS, the root and basal stem rot pathogen of sugarcane in Indonesia.</title>
        <authorList>
            <person name="Selvaraj P."/>
            <person name="Muralishankar V."/>
            <person name="Muruganantham S."/>
            <person name="Sp S."/>
            <person name="Haryani S."/>
            <person name="Lau K.J.X."/>
            <person name="Naqvi N.I."/>
        </authorList>
    </citation>
    <scope>NUCLEOTIDE SEQUENCE [LARGE SCALE GENOMIC DNA]</scope>
    <source>
        <strain evidence="14">GMP-LS</strain>
    </source>
</reference>
<feature type="compositionally biased region" description="Low complexity" evidence="10">
    <location>
        <begin position="945"/>
        <end position="960"/>
    </location>
</feature>
<dbReference type="PROSITE" id="PS00211">
    <property type="entry name" value="ABC_TRANSPORTER_1"/>
    <property type="match status" value="1"/>
</dbReference>
<dbReference type="CDD" id="cd18583">
    <property type="entry name" value="ABC_6TM_HMT1"/>
    <property type="match status" value="1"/>
</dbReference>